<evidence type="ECO:0000256" key="2">
    <source>
        <dbReference type="ARBA" id="ARBA00004613"/>
    </source>
</evidence>
<feature type="region of interest" description="Disordered" evidence="4">
    <location>
        <begin position="324"/>
        <end position="348"/>
    </location>
</feature>
<evidence type="ECO:0000313" key="7">
    <source>
        <dbReference type="Proteomes" id="UP000019486"/>
    </source>
</evidence>
<accession>W9HC99</accession>
<sequence>MTYNPVAISALAKDVVSFYDATPTKMIWVSPNGSDKNSGTESSPFKTIQAAVNAAKPGTAVMVKSGTYKENVELNKHGGTSDNPVWIVSADGKGSAKIVAASDTKPVIVGYGENNLVIKGFELVGGTEGIKLTQSGRDLTKMTTNIVIQDNIIHGQSIDGIKTAQSVNFAIVGNKVHDIKTQEGIDNVYIRNSVIANNEVHDVRGLSGIVVKAGSENVKILDNYVHDVPDGILVGGFSSGQGSTFPSGLKYEAKNVLVEGNLVVDASKHAVNVYGAINSQITGNSLSNAGKQSVVNVSTDNLGYVSQGIQITDNIVSKTSWLTSKPNSVSGNSGNTTTGSFDPNSVGPSALVETVTKPVTPPASTTPVVTPPTSGIPIKGLLGDWTESGSTTKVFKGGSGADTLKGTAGNDHIDGGAGADTMQGGKGDDTYVVGSRFDVVIEKPGEGIDTILLWDKSYTIPANVENLIIKTSAGATVIDNGMDNMLTAGAGKDTFVFTAGHGDDLIRNFQVGQDTIQLDGSVAASAIKVAQTAAGDLIILDGADSITLTGVAATTSLASVISNLPVSAKPAISVVGAQGDWKDGGATTKAFKGGNGADTLKGSAGNDHIDGGAGHDTMIGGKGDDTYVVGSKFDNVVEKAGEGIDTILLWDKSFTLSDNVENLVIKTSAGAAVTDNALDNILTASVGKDTFIFTKNHGDDLIRDFQVGQDIVKFDASVSLADIKVAQTSAGDMVLQHGEQSVTLVGVDAHTDLASLF</sequence>
<dbReference type="PATRIC" id="fig|1385369.3.peg.722"/>
<name>W9HC99_9PROT</name>
<dbReference type="InterPro" id="IPR006626">
    <property type="entry name" value="PbH1"/>
</dbReference>
<dbReference type="PRINTS" id="PR00313">
    <property type="entry name" value="CABNDNGRPT"/>
</dbReference>
<dbReference type="Pfam" id="PF00353">
    <property type="entry name" value="HemolysinCabind"/>
    <property type="match status" value="2"/>
</dbReference>
<proteinExistence type="predicted"/>
<comment type="function">
    <text evidence="1">Converts beta-D-mannuronic acid (M) to alpha-L-guluronic acid (G), producing a polymer with gel-forming capacity, required for the formation of the cyst coat.</text>
</comment>
<dbReference type="GO" id="GO:0005576">
    <property type="term" value="C:extracellular region"/>
    <property type="evidence" value="ECO:0007669"/>
    <property type="project" value="UniProtKB-SubCell"/>
</dbReference>
<dbReference type="InterPro" id="IPR039448">
    <property type="entry name" value="Beta_helix"/>
</dbReference>
<dbReference type="InterPro" id="IPR001343">
    <property type="entry name" value="Hemolysn_Ca-bd"/>
</dbReference>
<protein>
    <recommendedName>
        <fullName evidence="5">Right handed beta helix domain-containing protein</fullName>
    </recommendedName>
</protein>
<comment type="subcellular location">
    <subcellularLocation>
        <location evidence="2">Secreted</location>
    </subcellularLocation>
</comment>
<dbReference type="SUPFAM" id="SSF51120">
    <property type="entry name" value="beta-Roll"/>
    <property type="match status" value="4"/>
</dbReference>
<evidence type="ECO:0000313" key="6">
    <source>
        <dbReference type="EMBL" id="EWY42322.1"/>
    </source>
</evidence>
<gene>
    <name evidence="6" type="ORF">N825_18975</name>
</gene>
<evidence type="ECO:0000256" key="3">
    <source>
        <dbReference type="ARBA" id="ARBA00022525"/>
    </source>
</evidence>
<feature type="compositionally biased region" description="Polar residues" evidence="4">
    <location>
        <begin position="324"/>
        <end position="347"/>
    </location>
</feature>
<dbReference type="Proteomes" id="UP000019486">
    <property type="component" value="Unassembled WGS sequence"/>
</dbReference>
<dbReference type="GO" id="GO:0005509">
    <property type="term" value="F:calcium ion binding"/>
    <property type="evidence" value="ECO:0007669"/>
    <property type="project" value="InterPro"/>
</dbReference>
<reference evidence="6 7" key="1">
    <citation type="submission" date="2013-08" db="EMBL/GenBank/DDBJ databases">
        <title>The genome sequence of Skermanella stibiiresistens.</title>
        <authorList>
            <person name="Zhu W."/>
            <person name="Wang G."/>
        </authorList>
    </citation>
    <scope>NUCLEOTIDE SEQUENCE [LARGE SCALE GENOMIC DNA]</scope>
    <source>
        <strain evidence="6 7">SB22</strain>
    </source>
</reference>
<evidence type="ECO:0000256" key="1">
    <source>
        <dbReference type="ARBA" id="ARBA00002822"/>
    </source>
</evidence>
<dbReference type="PROSITE" id="PS00330">
    <property type="entry name" value="HEMOLYSIN_CALCIUM"/>
    <property type="match status" value="2"/>
</dbReference>
<evidence type="ECO:0000256" key="4">
    <source>
        <dbReference type="SAM" id="MobiDB-lite"/>
    </source>
</evidence>
<dbReference type="InterPro" id="IPR018511">
    <property type="entry name" value="Hemolysin-typ_Ca-bd_CS"/>
</dbReference>
<dbReference type="SMART" id="SM00710">
    <property type="entry name" value="PbH1"/>
    <property type="match status" value="6"/>
</dbReference>
<dbReference type="Gene3D" id="2.150.10.10">
    <property type="entry name" value="Serralysin-like metalloprotease, C-terminal"/>
    <property type="match status" value="3"/>
</dbReference>
<dbReference type="RefSeq" id="WP_037447056.1">
    <property type="nucleotide sequence ID" value="NZ_AVFL01000002.1"/>
</dbReference>
<dbReference type="SUPFAM" id="SSF51126">
    <property type="entry name" value="Pectin lyase-like"/>
    <property type="match status" value="1"/>
</dbReference>
<keyword evidence="3" id="KW-0964">Secreted</keyword>
<dbReference type="InterPro" id="IPR050557">
    <property type="entry name" value="RTX_toxin/Mannuronan_C5-epim"/>
</dbReference>
<dbReference type="PANTHER" id="PTHR38340:SF1">
    <property type="entry name" value="S-LAYER PROTEIN"/>
    <property type="match status" value="1"/>
</dbReference>
<feature type="domain" description="Right handed beta helix" evidence="5">
    <location>
        <begin position="111"/>
        <end position="238"/>
    </location>
</feature>
<dbReference type="Gene3D" id="2.160.20.10">
    <property type="entry name" value="Single-stranded right-handed beta-helix, Pectin lyase-like"/>
    <property type="match status" value="1"/>
</dbReference>
<dbReference type="Pfam" id="PF13229">
    <property type="entry name" value="Beta_helix"/>
    <property type="match status" value="1"/>
</dbReference>
<dbReference type="InterPro" id="IPR012334">
    <property type="entry name" value="Pectin_lyas_fold"/>
</dbReference>
<keyword evidence="7" id="KW-1185">Reference proteome</keyword>
<dbReference type="STRING" id="1385369.N825_18975"/>
<dbReference type="AlphaFoldDB" id="W9HC99"/>
<dbReference type="InterPro" id="IPR011050">
    <property type="entry name" value="Pectin_lyase_fold/virulence"/>
</dbReference>
<dbReference type="EMBL" id="AVFL01000002">
    <property type="protein sequence ID" value="EWY42322.1"/>
    <property type="molecule type" value="Genomic_DNA"/>
</dbReference>
<comment type="caution">
    <text evidence="6">The sequence shown here is derived from an EMBL/GenBank/DDBJ whole genome shotgun (WGS) entry which is preliminary data.</text>
</comment>
<evidence type="ECO:0000259" key="5">
    <source>
        <dbReference type="Pfam" id="PF13229"/>
    </source>
</evidence>
<dbReference type="PANTHER" id="PTHR38340">
    <property type="entry name" value="S-LAYER PROTEIN"/>
    <property type="match status" value="1"/>
</dbReference>
<dbReference type="OrthoDB" id="5485153at2"/>
<organism evidence="6 7">
    <name type="scientific">Skermanella stibiiresistens SB22</name>
    <dbReference type="NCBI Taxonomy" id="1385369"/>
    <lineage>
        <taxon>Bacteria</taxon>
        <taxon>Pseudomonadati</taxon>
        <taxon>Pseudomonadota</taxon>
        <taxon>Alphaproteobacteria</taxon>
        <taxon>Rhodospirillales</taxon>
        <taxon>Azospirillaceae</taxon>
        <taxon>Skermanella</taxon>
    </lineage>
</organism>
<dbReference type="InterPro" id="IPR011049">
    <property type="entry name" value="Serralysin-like_metalloprot_C"/>
</dbReference>